<dbReference type="STRING" id="1036611.A0A1L9PY09"/>
<dbReference type="AlphaFoldDB" id="A0A1L9PY09"/>
<feature type="compositionally biased region" description="Polar residues" evidence="1">
    <location>
        <begin position="330"/>
        <end position="352"/>
    </location>
</feature>
<feature type="compositionally biased region" description="Basic and acidic residues" evidence="1">
    <location>
        <begin position="369"/>
        <end position="378"/>
    </location>
</feature>
<evidence type="ECO:0000313" key="3">
    <source>
        <dbReference type="Proteomes" id="UP000184073"/>
    </source>
</evidence>
<dbReference type="VEuPathDB" id="FungiDB:ASPVEDRAFT_32708"/>
<dbReference type="GeneID" id="63726147"/>
<evidence type="ECO:0000313" key="2">
    <source>
        <dbReference type="EMBL" id="OJJ06407.1"/>
    </source>
</evidence>
<gene>
    <name evidence="2" type="ORF">ASPVEDRAFT_32708</name>
</gene>
<feature type="region of interest" description="Disordered" evidence="1">
    <location>
        <begin position="290"/>
        <end position="398"/>
    </location>
</feature>
<sequence length="398" mass="44837">MEAFLGQLEEELKDKDETIKNLQHFFGVGLRTRQICGMCAEGSSEEERMLCLNASFRRRIPLMQPALYTVAEAINNHHFQFGEASGWTCNQCEISNRNKSTMKPIPTIMHISHVPLSVEDTLTFPAYWQDPNFPSRQGVRYELYSIIFHYTITPDADRNIYGVSMVKDDWDVCAVKGPSNKWALIKENENKHRAYVLSYRHLPLNGQSMNREMRKSGISVLVKETIYIRDGVEWTFHKRLPFPAEVGHLVELKDRARVHRASFNVVLTSEATGEFLEGEAAISLTPKKRKFDKAVAGPPKKRGRPSKAEKASKPGNRAGKEATPGPSKATVPTTTSPSYTRRISVRQATNSDLAEMVESLGENDSDLNGDDRLRRGETLKSSASKRAAIQPVMKRGEI</sequence>
<name>A0A1L9PY09_ASPVE</name>
<keyword evidence="3" id="KW-1185">Reference proteome</keyword>
<dbReference type="EMBL" id="KV878134">
    <property type="protein sequence ID" value="OJJ06407.1"/>
    <property type="molecule type" value="Genomic_DNA"/>
</dbReference>
<dbReference type="OrthoDB" id="289038at2759"/>
<accession>A0A1L9PY09</accession>
<dbReference type="SUPFAM" id="SSF54001">
    <property type="entry name" value="Cysteine proteinases"/>
    <property type="match status" value="1"/>
</dbReference>
<organism evidence="2 3">
    <name type="scientific">Aspergillus versicolor CBS 583.65</name>
    <dbReference type="NCBI Taxonomy" id="1036611"/>
    <lineage>
        <taxon>Eukaryota</taxon>
        <taxon>Fungi</taxon>
        <taxon>Dikarya</taxon>
        <taxon>Ascomycota</taxon>
        <taxon>Pezizomycotina</taxon>
        <taxon>Eurotiomycetes</taxon>
        <taxon>Eurotiomycetidae</taxon>
        <taxon>Eurotiales</taxon>
        <taxon>Aspergillaceae</taxon>
        <taxon>Aspergillus</taxon>
        <taxon>Aspergillus subgen. Nidulantes</taxon>
    </lineage>
</organism>
<reference evidence="3" key="1">
    <citation type="journal article" date="2017" name="Genome Biol.">
        <title>Comparative genomics reveals high biological diversity and specific adaptations in the industrially and medically important fungal genus Aspergillus.</title>
        <authorList>
            <person name="de Vries R.P."/>
            <person name="Riley R."/>
            <person name="Wiebenga A."/>
            <person name="Aguilar-Osorio G."/>
            <person name="Amillis S."/>
            <person name="Uchima C.A."/>
            <person name="Anderluh G."/>
            <person name="Asadollahi M."/>
            <person name="Askin M."/>
            <person name="Barry K."/>
            <person name="Battaglia E."/>
            <person name="Bayram O."/>
            <person name="Benocci T."/>
            <person name="Braus-Stromeyer S.A."/>
            <person name="Caldana C."/>
            <person name="Canovas D."/>
            <person name="Cerqueira G.C."/>
            <person name="Chen F."/>
            <person name="Chen W."/>
            <person name="Choi C."/>
            <person name="Clum A."/>
            <person name="Dos Santos R.A."/>
            <person name="Damasio A.R."/>
            <person name="Diallinas G."/>
            <person name="Emri T."/>
            <person name="Fekete E."/>
            <person name="Flipphi M."/>
            <person name="Freyberg S."/>
            <person name="Gallo A."/>
            <person name="Gournas C."/>
            <person name="Habgood R."/>
            <person name="Hainaut M."/>
            <person name="Harispe M.L."/>
            <person name="Henrissat B."/>
            <person name="Hilden K.S."/>
            <person name="Hope R."/>
            <person name="Hossain A."/>
            <person name="Karabika E."/>
            <person name="Karaffa L."/>
            <person name="Karanyi Z."/>
            <person name="Krasevec N."/>
            <person name="Kuo A."/>
            <person name="Kusch H."/>
            <person name="LaButti K."/>
            <person name="Lagendijk E.L."/>
            <person name="Lapidus A."/>
            <person name="Levasseur A."/>
            <person name="Lindquist E."/>
            <person name="Lipzen A."/>
            <person name="Logrieco A.F."/>
            <person name="MacCabe A."/>
            <person name="Maekelae M.R."/>
            <person name="Malavazi I."/>
            <person name="Melin P."/>
            <person name="Meyer V."/>
            <person name="Mielnichuk N."/>
            <person name="Miskei M."/>
            <person name="Molnar A.P."/>
            <person name="Mule G."/>
            <person name="Ngan C.Y."/>
            <person name="Orejas M."/>
            <person name="Orosz E."/>
            <person name="Ouedraogo J.P."/>
            <person name="Overkamp K.M."/>
            <person name="Park H.-S."/>
            <person name="Perrone G."/>
            <person name="Piumi F."/>
            <person name="Punt P.J."/>
            <person name="Ram A.F."/>
            <person name="Ramon A."/>
            <person name="Rauscher S."/>
            <person name="Record E."/>
            <person name="Riano-Pachon D.M."/>
            <person name="Robert V."/>
            <person name="Roehrig J."/>
            <person name="Ruller R."/>
            <person name="Salamov A."/>
            <person name="Salih N.S."/>
            <person name="Samson R.A."/>
            <person name="Sandor E."/>
            <person name="Sanguinetti M."/>
            <person name="Schuetze T."/>
            <person name="Sepcic K."/>
            <person name="Shelest E."/>
            <person name="Sherlock G."/>
            <person name="Sophianopoulou V."/>
            <person name="Squina F.M."/>
            <person name="Sun H."/>
            <person name="Susca A."/>
            <person name="Todd R.B."/>
            <person name="Tsang A."/>
            <person name="Unkles S.E."/>
            <person name="van de Wiele N."/>
            <person name="van Rossen-Uffink D."/>
            <person name="Oliveira J.V."/>
            <person name="Vesth T.C."/>
            <person name="Visser J."/>
            <person name="Yu J.-H."/>
            <person name="Zhou M."/>
            <person name="Andersen M.R."/>
            <person name="Archer D.B."/>
            <person name="Baker S.E."/>
            <person name="Benoit I."/>
            <person name="Brakhage A.A."/>
            <person name="Braus G.H."/>
            <person name="Fischer R."/>
            <person name="Frisvad J.C."/>
            <person name="Goldman G.H."/>
            <person name="Houbraken J."/>
            <person name="Oakley B."/>
            <person name="Pocsi I."/>
            <person name="Scazzocchio C."/>
            <person name="Seiboth B."/>
            <person name="vanKuyk P.A."/>
            <person name="Wortman J."/>
            <person name="Dyer P.S."/>
            <person name="Grigoriev I.V."/>
        </authorList>
    </citation>
    <scope>NUCLEOTIDE SEQUENCE [LARGE SCALE GENOMIC DNA]</scope>
    <source>
        <strain evidence="3">CBS 583.65</strain>
    </source>
</reference>
<evidence type="ECO:0000256" key="1">
    <source>
        <dbReference type="SAM" id="MobiDB-lite"/>
    </source>
</evidence>
<dbReference type="Proteomes" id="UP000184073">
    <property type="component" value="Unassembled WGS sequence"/>
</dbReference>
<dbReference type="Gene3D" id="3.90.70.10">
    <property type="entry name" value="Cysteine proteinases"/>
    <property type="match status" value="1"/>
</dbReference>
<protein>
    <recommendedName>
        <fullName evidence="4">USP domain-containing protein</fullName>
    </recommendedName>
</protein>
<dbReference type="InterPro" id="IPR038765">
    <property type="entry name" value="Papain-like_cys_pep_sf"/>
</dbReference>
<proteinExistence type="predicted"/>
<evidence type="ECO:0008006" key="4">
    <source>
        <dbReference type="Google" id="ProtNLM"/>
    </source>
</evidence>
<dbReference type="RefSeq" id="XP_040672169.1">
    <property type="nucleotide sequence ID" value="XM_040810636.1"/>
</dbReference>